<dbReference type="OrthoDB" id="298295at2157"/>
<keyword evidence="4" id="KW-1185">Reference proteome</keyword>
<dbReference type="InterPro" id="IPR006680">
    <property type="entry name" value="Amidohydro-rel"/>
</dbReference>
<dbReference type="Pfam" id="PF04909">
    <property type="entry name" value="Amidohydro_2"/>
    <property type="match status" value="1"/>
</dbReference>
<dbReference type="EMBL" id="FNPB01000004">
    <property type="protein sequence ID" value="SDX94872.1"/>
    <property type="molecule type" value="Genomic_DNA"/>
</dbReference>
<dbReference type="Gene3D" id="3.20.20.140">
    <property type="entry name" value="Metal-dependent hydrolases"/>
    <property type="match status" value="1"/>
</dbReference>
<dbReference type="STRING" id="660517.SAMN04487946_104194"/>
<dbReference type="GO" id="GO:0016787">
    <property type="term" value="F:hydrolase activity"/>
    <property type="evidence" value="ECO:0007669"/>
    <property type="project" value="UniProtKB-KW"/>
</dbReference>
<evidence type="ECO:0000256" key="1">
    <source>
        <dbReference type="ARBA" id="ARBA00023239"/>
    </source>
</evidence>
<evidence type="ECO:0000313" key="3">
    <source>
        <dbReference type="EMBL" id="SDX94872.1"/>
    </source>
</evidence>
<evidence type="ECO:0000313" key="4">
    <source>
        <dbReference type="Proteomes" id="UP000199170"/>
    </source>
</evidence>
<gene>
    <name evidence="3" type="ORF">SAMN04487946_104194</name>
</gene>
<proteinExistence type="predicted"/>
<dbReference type="InterPro" id="IPR032465">
    <property type="entry name" value="ACMSD"/>
</dbReference>
<dbReference type="PANTHER" id="PTHR21240">
    <property type="entry name" value="2-AMINO-3-CARBOXYLMUCONATE-6-SEMIALDEHYDE DECARBOXYLASE"/>
    <property type="match status" value="1"/>
</dbReference>
<name>A0A1H3FUY6_9EURY</name>
<accession>A0A1H3FUY6</accession>
<feature type="domain" description="Amidohydrolase-related" evidence="2">
    <location>
        <begin position="68"/>
        <end position="346"/>
    </location>
</feature>
<dbReference type="GO" id="GO:0016831">
    <property type="term" value="F:carboxy-lyase activity"/>
    <property type="evidence" value="ECO:0007669"/>
    <property type="project" value="InterPro"/>
</dbReference>
<protein>
    <submittedName>
        <fullName evidence="3">Predicted metal-dependent hydrolase, TIM-barrel fold</fullName>
    </submittedName>
</protein>
<dbReference type="AlphaFoldDB" id="A0A1H3FUY6"/>
<sequence>MKLGRFLVETHCHAQRHAARIQMDGDADYGELAKKMITAVPGDEATEDDEVIVYDNSDRVLRDMDTYGVDMAVLLPGTFGFTNEMHEEMMAEHPEKFVAAAYPVQTMKAAQRGEEEWSAEAAAAEVDEWLEKDGFRMIGEGVPYDPTRQEPMDWSERKKEVRKFFEVADEHGVPVRWHTGYVSGYGSGLNMFDVYPDWSDPTLASQLKAEFPDVPIIFDHGGMQATWREHHVDQCCQVAATFDDVYLEIGLYWADLLKKPLNDPNIAVDQLLWGTDWGASMPEVSQPGEEPPFYWDQLNDRGLPAHQVDFWGPSLRQIQKFAMDRDLPQEELNLILGGNAVRLFDIEVEDHRMFRKYIDI</sequence>
<dbReference type="InterPro" id="IPR032466">
    <property type="entry name" value="Metal_Hydrolase"/>
</dbReference>
<dbReference type="SUPFAM" id="SSF51556">
    <property type="entry name" value="Metallo-dependent hydrolases"/>
    <property type="match status" value="1"/>
</dbReference>
<evidence type="ECO:0000259" key="2">
    <source>
        <dbReference type="Pfam" id="PF04909"/>
    </source>
</evidence>
<dbReference type="RefSeq" id="WP_175454599.1">
    <property type="nucleotide sequence ID" value="NZ_FNPB01000004.1"/>
</dbReference>
<keyword evidence="1" id="KW-0456">Lyase</keyword>
<organism evidence="3 4">
    <name type="scientific">Halobellus clavatus</name>
    <dbReference type="NCBI Taxonomy" id="660517"/>
    <lineage>
        <taxon>Archaea</taxon>
        <taxon>Methanobacteriati</taxon>
        <taxon>Methanobacteriota</taxon>
        <taxon>Stenosarchaea group</taxon>
        <taxon>Halobacteria</taxon>
        <taxon>Halobacteriales</taxon>
        <taxon>Haloferacaceae</taxon>
        <taxon>Halobellus</taxon>
    </lineage>
</organism>
<dbReference type="Proteomes" id="UP000199170">
    <property type="component" value="Unassembled WGS sequence"/>
</dbReference>
<reference evidence="4" key="1">
    <citation type="submission" date="2016-10" db="EMBL/GenBank/DDBJ databases">
        <authorList>
            <person name="Varghese N."/>
            <person name="Submissions S."/>
        </authorList>
    </citation>
    <scope>NUCLEOTIDE SEQUENCE [LARGE SCALE GENOMIC DNA]</scope>
    <source>
        <strain evidence="4">CGMCC 1.10118</strain>
    </source>
</reference>
<keyword evidence="3" id="KW-0378">Hydrolase</keyword>